<evidence type="ECO:0000256" key="3">
    <source>
        <dbReference type="ARBA" id="ARBA00022741"/>
    </source>
</evidence>
<dbReference type="PANTHER" id="PTHR43023:SF3">
    <property type="entry name" value="PROTEIN TRIGALACTOSYLDIACYLGLYCEROL 3, CHLOROPLASTIC"/>
    <property type="match status" value="1"/>
</dbReference>
<proteinExistence type="predicted"/>
<dbReference type="InterPro" id="IPR027417">
    <property type="entry name" value="P-loop_NTPase"/>
</dbReference>
<dbReference type="GO" id="GO:0005524">
    <property type="term" value="F:ATP binding"/>
    <property type="evidence" value="ECO:0007669"/>
    <property type="project" value="UniProtKB-KW"/>
</dbReference>
<sequence length="272" mass="29411">MKTKEEIAIEIRGLWTQFGSHVVHKDLDLTIRRGEIVSIVGGSGSGKTTLLREILGLQKPARGTVKVLGIDIEKADAATMRKLDDKWGVLFQQGALFSALSVFDNVALPLRELRGLPESLIEEAVLLKLQMAGLTPNDAIKMPSDLSGGMVKRVALARALSLEPDLLFLDEPTAGLDPALSDSFVELIQGLHDELGLTVVMVSHDLDTILELSTQIAVLADKKVVASGPPEEVLKVRHPFIEDFFLGKRGSKVIEALPELSAEIGIRGNDGK</sequence>
<evidence type="ECO:0000256" key="1">
    <source>
        <dbReference type="ARBA" id="ARBA00022448"/>
    </source>
</evidence>
<feature type="domain" description="ABC transporter" evidence="5">
    <location>
        <begin position="9"/>
        <end position="246"/>
    </location>
</feature>
<keyword evidence="1" id="KW-0813">Transport</keyword>
<dbReference type="eggNOG" id="COG1127">
    <property type="taxonomic scope" value="Bacteria"/>
</dbReference>
<protein>
    <submittedName>
        <fullName evidence="6">ABC transporter, ATP-binding protein</fullName>
    </submittedName>
</protein>
<dbReference type="Pfam" id="PF00005">
    <property type="entry name" value="ABC_tran"/>
    <property type="match status" value="1"/>
</dbReference>
<keyword evidence="7" id="KW-1185">Reference proteome</keyword>
<dbReference type="InterPro" id="IPR003439">
    <property type="entry name" value="ABC_transporter-like_ATP-bd"/>
</dbReference>
<organism evidence="6 7">
    <name type="scientific">Oxalobacter formigenes OXCC13</name>
    <dbReference type="NCBI Taxonomy" id="556269"/>
    <lineage>
        <taxon>Bacteria</taxon>
        <taxon>Pseudomonadati</taxon>
        <taxon>Pseudomonadota</taxon>
        <taxon>Betaproteobacteria</taxon>
        <taxon>Burkholderiales</taxon>
        <taxon>Oxalobacteraceae</taxon>
        <taxon>Oxalobacter</taxon>
    </lineage>
</organism>
<evidence type="ECO:0000259" key="5">
    <source>
        <dbReference type="PROSITE" id="PS50893"/>
    </source>
</evidence>
<name>C3XC80_OXAFO</name>
<dbReference type="Gene3D" id="3.40.50.300">
    <property type="entry name" value="P-loop containing nucleotide triphosphate hydrolases"/>
    <property type="match status" value="1"/>
</dbReference>
<dbReference type="GeneID" id="77134160"/>
<accession>C3XC80</accession>
<dbReference type="GO" id="GO:0016887">
    <property type="term" value="F:ATP hydrolysis activity"/>
    <property type="evidence" value="ECO:0007669"/>
    <property type="project" value="InterPro"/>
</dbReference>
<keyword evidence="2" id="KW-1003">Cell membrane</keyword>
<evidence type="ECO:0000313" key="7">
    <source>
        <dbReference type="Proteomes" id="UP000005089"/>
    </source>
</evidence>
<keyword evidence="4 6" id="KW-0067">ATP-binding</keyword>
<dbReference type="InterPro" id="IPR003593">
    <property type="entry name" value="AAA+_ATPase"/>
</dbReference>
<dbReference type="SMART" id="SM00382">
    <property type="entry name" value="AAA"/>
    <property type="match status" value="1"/>
</dbReference>
<evidence type="ECO:0000256" key="2">
    <source>
        <dbReference type="ARBA" id="ARBA00022475"/>
    </source>
</evidence>
<dbReference type="PANTHER" id="PTHR43023">
    <property type="entry name" value="PROTEIN TRIGALACTOSYLDIACYLGLYCEROL 3, CHLOROPLASTIC"/>
    <property type="match status" value="1"/>
</dbReference>
<evidence type="ECO:0000256" key="4">
    <source>
        <dbReference type="ARBA" id="ARBA00022840"/>
    </source>
</evidence>
<dbReference type="CDD" id="cd03261">
    <property type="entry name" value="ABC_Org_Solvent_Resistant"/>
    <property type="match status" value="1"/>
</dbReference>
<dbReference type="STRING" id="847.BRW83_0252"/>
<reference evidence="6 7" key="1">
    <citation type="submission" date="2009-02" db="EMBL/GenBank/DDBJ databases">
        <title>The Genome Sequence of Oxalobacter formigenes OXCC13.</title>
        <authorList>
            <consortium name="The Broad Institute Genome Sequencing Platform"/>
            <person name="Ward D."/>
            <person name="Young S.K."/>
            <person name="Kodira C.D."/>
            <person name="Zeng Q."/>
            <person name="Koehrsen M."/>
            <person name="Alvarado L."/>
            <person name="Berlin A."/>
            <person name="Borenstein D."/>
            <person name="Chen Z."/>
            <person name="Engels R."/>
            <person name="Freedman E."/>
            <person name="Gellesch M."/>
            <person name="Goldberg J."/>
            <person name="Griggs A."/>
            <person name="Gujja S."/>
            <person name="Heiman D."/>
            <person name="Hepburn T."/>
            <person name="Howarth C."/>
            <person name="Jen D."/>
            <person name="Larson L."/>
            <person name="Lewis B."/>
            <person name="Mehta T."/>
            <person name="Park D."/>
            <person name="Pearson M."/>
            <person name="Roberts A."/>
            <person name="Saif S."/>
            <person name="Shea T."/>
            <person name="Shenoy N."/>
            <person name="Sisk P."/>
            <person name="Stolte C."/>
            <person name="Sykes S."/>
            <person name="Walk T."/>
            <person name="White J."/>
            <person name="Yandava C."/>
            <person name="Allison M.J."/>
            <person name="Lander E."/>
            <person name="Nusbaum C."/>
            <person name="Galagan J."/>
            <person name="Birren B."/>
        </authorList>
    </citation>
    <scope>NUCLEOTIDE SEQUENCE [LARGE SCALE GENOMIC DNA]</scope>
    <source>
        <strain evidence="6 7">OXCC13</strain>
    </source>
</reference>
<dbReference type="PROSITE" id="PS50893">
    <property type="entry name" value="ABC_TRANSPORTER_2"/>
    <property type="match status" value="1"/>
</dbReference>
<dbReference type="HOGENOM" id="CLU_000604_1_22_4"/>
<keyword evidence="3" id="KW-0547">Nucleotide-binding</keyword>
<dbReference type="AlphaFoldDB" id="C3XC80"/>
<evidence type="ECO:0000313" key="6">
    <source>
        <dbReference type="EMBL" id="EEO30806.1"/>
    </source>
</evidence>
<dbReference type="Proteomes" id="UP000005089">
    <property type="component" value="Unassembled WGS sequence"/>
</dbReference>
<keyword evidence="2" id="KW-0472">Membrane</keyword>
<gene>
    <name evidence="6" type="ORF">OFBG_01834</name>
</gene>
<dbReference type="EMBL" id="GG658170">
    <property type="protein sequence ID" value="EEO30806.1"/>
    <property type="molecule type" value="Genomic_DNA"/>
</dbReference>
<dbReference type="SUPFAM" id="SSF52540">
    <property type="entry name" value="P-loop containing nucleoside triphosphate hydrolases"/>
    <property type="match status" value="1"/>
</dbReference>
<dbReference type="RefSeq" id="WP_005882277.1">
    <property type="nucleotide sequence ID" value="NZ_CP019430.1"/>
</dbReference>
<dbReference type="OrthoDB" id="9802264at2"/>